<name>A0A7R9D557_TIMCR</name>
<feature type="signal peptide" evidence="2">
    <location>
        <begin position="1"/>
        <end position="26"/>
    </location>
</feature>
<sequence>MITPFPSSRAFPSSSVLLFLVIAALSVSWSPAPVTTPPASLFHIICTIRTVPGDGYYSLVPGDGYSSIVPGDGYSSIVPGDGYSSIVPGDGYSSIVPGDGYSSIVPGDGPVVSIPDHGTTQSLVLTPEGQDERSLQGNIEICNITNQDEEWLLIVPRNVMGPSWIAVIGRFVFSFLSLQCCSLWLFPELPHYIGLTVLASWLGFFLLPRASKKLQPRRLLPGLDRRAVLISGCDTGFGNLCARRLDAMGVSVYAGCLFPAGPGAQGLKNTCSQNLHLVPLDVTKDEDMHEAVRQVQDTLGHRVLWAVVNNAGIGSYGEVEWSPLDLYLRMFQVNALGTVRMTKTFLPLVRECRGRVVCVASLAGRYVHPNISAYSMSKSAVLAFVDGLRREMDKWSVTVVSIEPALYRTRISDEATMLNDLEKVWASCTRDVQAVYGEQYFQNSKTELQTLLTTARPGLHEVVDDMVDAILGADPKVSTSTSSWAHSSFPLDATCSFCGDKSGEGCKQLLWSCCECIAVCRGY</sequence>
<reference evidence="3" key="1">
    <citation type="submission" date="2020-11" db="EMBL/GenBank/DDBJ databases">
        <authorList>
            <person name="Tran Van P."/>
        </authorList>
    </citation>
    <scope>NUCLEOTIDE SEQUENCE</scope>
</reference>
<evidence type="ECO:0000256" key="1">
    <source>
        <dbReference type="ARBA" id="ARBA00023002"/>
    </source>
</evidence>
<dbReference type="GO" id="GO:0008202">
    <property type="term" value="P:steroid metabolic process"/>
    <property type="evidence" value="ECO:0007669"/>
    <property type="project" value="TreeGrafter"/>
</dbReference>
<organism evidence="3">
    <name type="scientific">Timema cristinae</name>
    <name type="common">Walking stick</name>
    <dbReference type="NCBI Taxonomy" id="61476"/>
    <lineage>
        <taxon>Eukaryota</taxon>
        <taxon>Metazoa</taxon>
        <taxon>Ecdysozoa</taxon>
        <taxon>Arthropoda</taxon>
        <taxon>Hexapoda</taxon>
        <taxon>Insecta</taxon>
        <taxon>Pterygota</taxon>
        <taxon>Neoptera</taxon>
        <taxon>Polyneoptera</taxon>
        <taxon>Phasmatodea</taxon>
        <taxon>Timematodea</taxon>
        <taxon>Timematoidea</taxon>
        <taxon>Timematidae</taxon>
        <taxon>Timema</taxon>
    </lineage>
</organism>
<dbReference type="InterPro" id="IPR002347">
    <property type="entry name" value="SDR_fam"/>
</dbReference>
<dbReference type="InterPro" id="IPR020904">
    <property type="entry name" value="Sc_DH/Rdtase_CS"/>
</dbReference>
<feature type="chain" id="PRO_5030766863" evidence="2">
    <location>
        <begin position="27"/>
        <end position="523"/>
    </location>
</feature>
<evidence type="ECO:0000313" key="3">
    <source>
        <dbReference type="EMBL" id="CAD7408238.1"/>
    </source>
</evidence>
<dbReference type="PRINTS" id="PR00081">
    <property type="entry name" value="GDHRDH"/>
</dbReference>
<dbReference type="PANTHER" id="PTHR43313">
    <property type="entry name" value="SHORT-CHAIN DEHYDROGENASE/REDUCTASE FAMILY 9C"/>
    <property type="match status" value="1"/>
</dbReference>
<dbReference type="PRINTS" id="PR00080">
    <property type="entry name" value="SDRFAMILY"/>
</dbReference>
<dbReference type="SUPFAM" id="SSF51735">
    <property type="entry name" value="NAD(P)-binding Rossmann-fold domains"/>
    <property type="match status" value="1"/>
</dbReference>
<protein>
    <submittedName>
        <fullName evidence="3">Uncharacterized protein</fullName>
    </submittedName>
</protein>
<dbReference type="Pfam" id="PF00106">
    <property type="entry name" value="adh_short"/>
    <property type="match status" value="1"/>
</dbReference>
<proteinExistence type="predicted"/>
<dbReference type="AlphaFoldDB" id="A0A7R9D557"/>
<accession>A0A7R9D557</accession>
<keyword evidence="1" id="KW-0560">Oxidoreductase</keyword>
<dbReference type="EMBL" id="OC320511">
    <property type="protein sequence ID" value="CAD7408238.1"/>
    <property type="molecule type" value="Genomic_DNA"/>
</dbReference>
<keyword evidence="2" id="KW-0732">Signal</keyword>
<dbReference type="InterPro" id="IPR036291">
    <property type="entry name" value="NAD(P)-bd_dom_sf"/>
</dbReference>
<gene>
    <name evidence="3" type="ORF">TCEB3V08_LOCUS9434</name>
</gene>
<dbReference type="PANTHER" id="PTHR43313:SF36">
    <property type="entry name" value="D-BETA-HYDROXYBUTYRATE DEHYDROGENASE, MITOCHONDRIAL"/>
    <property type="match status" value="1"/>
</dbReference>
<dbReference type="PROSITE" id="PS00061">
    <property type="entry name" value="ADH_SHORT"/>
    <property type="match status" value="1"/>
</dbReference>
<dbReference type="Gene3D" id="3.40.50.720">
    <property type="entry name" value="NAD(P)-binding Rossmann-like Domain"/>
    <property type="match status" value="1"/>
</dbReference>
<dbReference type="GO" id="GO:0016491">
    <property type="term" value="F:oxidoreductase activity"/>
    <property type="evidence" value="ECO:0007669"/>
    <property type="project" value="UniProtKB-KW"/>
</dbReference>
<evidence type="ECO:0000256" key="2">
    <source>
        <dbReference type="SAM" id="SignalP"/>
    </source>
</evidence>